<evidence type="ECO:0000256" key="2">
    <source>
        <dbReference type="ARBA" id="ARBA00023315"/>
    </source>
</evidence>
<evidence type="ECO:0000259" key="3">
    <source>
        <dbReference type="PROSITE" id="PS51186"/>
    </source>
</evidence>
<dbReference type="PROSITE" id="PS51186">
    <property type="entry name" value="GNAT"/>
    <property type="match status" value="1"/>
</dbReference>
<organism evidence="4 5">
    <name type="scientific">Peptococcus simiae</name>
    <dbReference type="NCBI Taxonomy" id="1643805"/>
    <lineage>
        <taxon>Bacteria</taxon>
        <taxon>Bacillati</taxon>
        <taxon>Bacillota</taxon>
        <taxon>Clostridia</taxon>
        <taxon>Eubacteriales</taxon>
        <taxon>Peptococcaceae</taxon>
        <taxon>Peptococcus</taxon>
    </lineage>
</organism>
<dbReference type="Gene3D" id="3.40.630.30">
    <property type="match status" value="1"/>
</dbReference>
<dbReference type="PANTHER" id="PTHR43072:SF23">
    <property type="entry name" value="UPF0039 PROTEIN C11D3.02C"/>
    <property type="match status" value="1"/>
</dbReference>
<evidence type="ECO:0000256" key="1">
    <source>
        <dbReference type="ARBA" id="ARBA00022679"/>
    </source>
</evidence>
<accession>A0ABW9GXG8</accession>
<dbReference type="Proteomes" id="UP001631949">
    <property type="component" value="Unassembled WGS sequence"/>
</dbReference>
<keyword evidence="5" id="KW-1185">Reference proteome</keyword>
<dbReference type="PANTHER" id="PTHR43072">
    <property type="entry name" value="N-ACETYLTRANSFERASE"/>
    <property type="match status" value="1"/>
</dbReference>
<evidence type="ECO:0000313" key="4">
    <source>
        <dbReference type="EMBL" id="MFM9413308.1"/>
    </source>
</evidence>
<dbReference type="InterPro" id="IPR016181">
    <property type="entry name" value="Acyl_CoA_acyltransferase"/>
</dbReference>
<sequence>MTGRIEDLEIRPAREEDLPAITAIFNYAIDHTTAAWTEEPVSEANRRVWLEDHRQRGLLVIVAQADGLVLGFGALSVFRDWPGYCDTVENSVYVHPKAWSKGVGSQLLAQLIKEAAKCQKHSIVAAISADNQTSIDLHQKMGFSWRGALPEVGIKAGKRLNLAFLTYTFAES</sequence>
<evidence type="ECO:0000313" key="5">
    <source>
        <dbReference type="Proteomes" id="UP001631949"/>
    </source>
</evidence>
<comment type="caution">
    <text evidence="4">The sequence shown here is derived from an EMBL/GenBank/DDBJ whole genome shotgun (WGS) entry which is preliminary data.</text>
</comment>
<dbReference type="EMBL" id="JBJUVG010000002">
    <property type="protein sequence ID" value="MFM9413308.1"/>
    <property type="molecule type" value="Genomic_DNA"/>
</dbReference>
<dbReference type="InterPro" id="IPR000182">
    <property type="entry name" value="GNAT_dom"/>
</dbReference>
<keyword evidence="2" id="KW-0012">Acyltransferase</keyword>
<proteinExistence type="predicted"/>
<gene>
    <name evidence="4" type="ORF">ACKQTC_02875</name>
</gene>
<dbReference type="RefSeq" id="WP_408976919.1">
    <property type="nucleotide sequence ID" value="NZ_JBJUVG010000002.1"/>
</dbReference>
<feature type="domain" description="N-acetyltransferase" evidence="3">
    <location>
        <begin position="8"/>
        <end position="161"/>
    </location>
</feature>
<dbReference type="SUPFAM" id="SSF55729">
    <property type="entry name" value="Acyl-CoA N-acyltransferases (Nat)"/>
    <property type="match status" value="1"/>
</dbReference>
<name>A0ABW9GXG8_9FIRM</name>
<keyword evidence="1" id="KW-0808">Transferase</keyword>
<protein>
    <submittedName>
        <fullName evidence="4">N-acetyltransferase family protein</fullName>
    </submittedName>
</protein>
<dbReference type="CDD" id="cd04301">
    <property type="entry name" value="NAT_SF"/>
    <property type="match status" value="1"/>
</dbReference>
<dbReference type="Pfam" id="PF00583">
    <property type="entry name" value="Acetyltransf_1"/>
    <property type="match status" value="1"/>
</dbReference>
<reference evidence="4 5" key="1">
    <citation type="journal article" date="2016" name="Int. J. Syst. Evol. Microbiol.">
        <title>Peptococcus simiae sp. nov., isolated from rhesus macaque faeces and emended description of the genus Peptococcus.</title>
        <authorList>
            <person name="Shkoporov A.N."/>
            <person name="Efimov B.A."/>
            <person name="Kondova I."/>
            <person name="Ouwerling B."/>
            <person name="Chaplin A.V."/>
            <person name="Shcherbakova V.A."/>
            <person name="Langermans J.A.M."/>
        </authorList>
    </citation>
    <scope>NUCLEOTIDE SEQUENCE [LARGE SCALE GENOMIC DNA]</scope>
    <source>
        <strain evidence="4 5">M108</strain>
    </source>
</reference>